<keyword evidence="2" id="KW-1185">Reference proteome</keyword>
<proteinExistence type="predicted"/>
<name>A0ABS2W1I9_STRAS</name>
<protein>
    <submittedName>
        <fullName evidence="1">Uncharacterized protein</fullName>
    </submittedName>
</protein>
<organism evidence="1 2">
    <name type="scientific">Streptomyces actuosus</name>
    <dbReference type="NCBI Taxonomy" id="1885"/>
    <lineage>
        <taxon>Bacteria</taxon>
        <taxon>Bacillati</taxon>
        <taxon>Actinomycetota</taxon>
        <taxon>Actinomycetes</taxon>
        <taxon>Kitasatosporales</taxon>
        <taxon>Streptomycetaceae</taxon>
        <taxon>Streptomyces</taxon>
    </lineage>
</organism>
<evidence type="ECO:0000313" key="1">
    <source>
        <dbReference type="EMBL" id="MBN0049139.1"/>
    </source>
</evidence>
<dbReference type="Proteomes" id="UP000788262">
    <property type="component" value="Unassembled WGS sequence"/>
</dbReference>
<reference evidence="1 2" key="1">
    <citation type="submission" date="2021-02" db="EMBL/GenBank/DDBJ databases">
        <title>Whole genome sequencing of Streptomyces actuosus VRA1.</title>
        <authorList>
            <person name="Sen G."/>
            <person name="Sen A."/>
        </authorList>
    </citation>
    <scope>NUCLEOTIDE SEQUENCE [LARGE SCALE GENOMIC DNA]</scope>
    <source>
        <strain evidence="1 2">VRA1</strain>
    </source>
</reference>
<accession>A0ABS2W1I9</accession>
<comment type="caution">
    <text evidence="1">The sequence shown here is derived from an EMBL/GenBank/DDBJ whole genome shotgun (WGS) entry which is preliminary data.</text>
</comment>
<evidence type="ECO:0000313" key="2">
    <source>
        <dbReference type="Proteomes" id="UP000788262"/>
    </source>
</evidence>
<dbReference type="EMBL" id="JAFFZS010000062">
    <property type="protein sequence ID" value="MBN0049139.1"/>
    <property type="molecule type" value="Genomic_DNA"/>
</dbReference>
<dbReference type="RefSeq" id="WP_205387256.1">
    <property type="nucleotide sequence ID" value="NZ_JAFFZS010000062.1"/>
</dbReference>
<gene>
    <name evidence="1" type="ORF">JS756_34715</name>
</gene>
<sequence>MHQLAERNKYIGMLFLRIDPSYFELGREGIHEVSAAHARDLAKWAKQLTHVVTSGLNGRYDQVTIVEADTLEEIHAAATDFRMGAKGKYIEVSDVIVGVKAPPRGLANRTTESAGQA</sequence>